<proteinExistence type="predicted"/>
<protein>
    <submittedName>
        <fullName evidence="2">Uncharacterized protein</fullName>
    </submittedName>
</protein>
<keyword evidence="1" id="KW-0472">Membrane</keyword>
<evidence type="ECO:0000313" key="3">
    <source>
        <dbReference type="Proteomes" id="UP000629098"/>
    </source>
</evidence>
<comment type="caution">
    <text evidence="2">The sequence shown here is derived from an EMBL/GenBank/DDBJ whole genome shotgun (WGS) entry which is preliminary data.</text>
</comment>
<feature type="transmembrane region" description="Helical" evidence="1">
    <location>
        <begin position="6"/>
        <end position="22"/>
    </location>
</feature>
<dbReference type="Proteomes" id="UP000629098">
    <property type="component" value="Unassembled WGS sequence"/>
</dbReference>
<keyword evidence="3" id="KW-1185">Reference proteome</keyword>
<keyword evidence="1" id="KW-0812">Transmembrane</keyword>
<organism evidence="2 3">
    <name type="scientific">Iningainema tapete BLCC-T55</name>
    <dbReference type="NCBI Taxonomy" id="2748662"/>
    <lineage>
        <taxon>Bacteria</taxon>
        <taxon>Bacillati</taxon>
        <taxon>Cyanobacteriota</taxon>
        <taxon>Cyanophyceae</taxon>
        <taxon>Nostocales</taxon>
        <taxon>Scytonemataceae</taxon>
        <taxon>Iningainema tapete</taxon>
    </lineage>
</organism>
<dbReference type="RefSeq" id="WP_190829481.1">
    <property type="nucleotide sequence ID" value="NZ_CAWPPI010000054.1"/>
</dbReference>
<dbReference type="AlphaFoldDB" id="A0A8J7C7Q1"/>
<reference evidence="2" key="1">
    <citation type="submission" date="2020-09" db="EMBL/GenBank/DDBJ databases">
        <title>Iningainema tapete sp. nov. (Scytonemataceae, Cyanobacteria) from greenhouses in central Florida (USA) produces two types of nodularin with biosynthetic potential for microcystin-LR and anabaenopeptins.</title>
        <authorList>
            <person name="Berthold D.E."/>
            <person name="Lefler F.W."/>
            <person name="Huang I.-S."/>
            <person name="Abdulla H."/>
            <person name="Zimba P.V."/>
            <person name="Laughinghouse H.D. IV."/>
        </authorList>
    </citation>
    <scope>NUCLEOTIDE SEQUENCE</scope>
    <source>
        <strain evidence="2">BLCCT55</strain>
    </source>
</reference>
<evidence type="ECO:0000313" key="2">
    <source>
        <dbReference type="EMBL" id="MBD2773551.1"/>
    </source>
</evidence>
<dbReference type="EMBL" id="JACXAE010000054">
    <property type="protein sequence ID" value="MBD2773551.1"/>
    <property type="molecule type" value="Genomic_DNA"/>
</dbReference>
<evidence type="ECO:0000256" key="1">
    <source>
        <dbReference type="SAM" id="Phobius"/>
    </source>
</evidence>
<keyword evidence="1" id="KW-1133">Transmembrane helix</keyword>
<name>A0A8J7C7Q1_9CYAN</name>
<dbReference type="Pfam" id="PF20065">
    <property type="entry name" value="DUF6464"/>
    <property type="match status" value="1"/>
</dbReference>
<dbReference type="InterPro" id="IPR045589">
    <property type="entry name" value="DUF6464"/>
</dbReference>
<accession>A0A8J7C7Q1</accession>
<gene>
    <name evidence="2" type="ORF">ICL16_16085</name>
</gene>
<sequence length="108" mass="12345">MLKTLLVIVIGFLPSLFSLWLMRKTQARTRSQFRRAAMTFPTGQVRQYTRPEVGDRYYLDGVGYLIGDITCKFNARSGYLRCAVNPSGPCEGCRYYESREADSETSKI</sequence>